<dbReference type="EMBL" id="OBDO01000001">
    <property type="protein sequence ID" value="SNX94446.1"/>
    <property type="molecule type" value="Genomic_DNA"/>
</dbReference>
<dbReference type="GO" id="GO:0032259">
    <property type="term" value="P:methylation"/>
    <property type="evidence" value="ECO:0007669"/>
    <property type="project" value="UniProtKB-KW"/>
</dbReference>
<name>A0A285E8L6_9ACTN</name>
<dbReference type="InterPro" id="IPR029063">
    <property type="entry name" value="SAM-dependent_MTases_sf"/>
</dbReference>
<dbReference type="OrthoDB" id="9795634at2"/>
<keyword evidence="2" id="KW-0489">Methyltransferase</keyword>
<keyword evidence="3" id="KW-1185">Reference proteome</keyword>
<dbReference type="Gene3D" id="3.40.50.150">
    <property type="entry name" value="Vaccinia Virus protein VP39"/>
    <property type="match status" value="1"/>
</dbReference>
<evidence type="ECO:0000259" key="1">
    <source>
        <dbReference type="Pfam" id="PF08241"/>
    </source>
</evidence>
<dbReference type="GO" id="GO:0008757">
    <property type="term" value="F:S-adenosylmethionine-dependent methyltransferase activity"/>
    <property type="evidence" value="ECO:0007669"/>
    <property type="project" value="InterPro"/>
</dbReference>
<protein>
    <submittedName>
        <fullName evidence="2">Methyltransferase domain-containing protein</fullName>
    </submittedName>
</protein>
<dbReference type="Pfam" id="PF08241">
    <property type="entry name" value="Methyltransf_11"/>
    <property type="match status" value="1"/>
</dbReference>
<reference evidence="2 3" key="1">
    <citation type="submission" date="2017-09" db="EMBL/GenBank/DDBJ databases">
        <authorList>
            <person name="Ehlers B."/>
            <person name="Leendertz F.H."/>
        </authorList>
    </citation>
    <scope>NUCLEOTIDE SEQUENCE [LARGE SCALE GENOMIC DNA]</scope>
    <source>
        <strain evidence="2 3">DSM 46844</strain>
    </source>
</reference>
<dbReference type="Proteomes" id="UP000219514">
    <property type="component" value="Unassembled WGS sequence"/>
</dbReference>
<dbReference type="PANTHER" id="PTHR43591:SF24">
    <property type="entry name" value="2-METHOXY-6-POLYPRENYL-1,4-BENZOQUINOL METHYLASE, MITOCHONDRIAL"/>
    <property type="match status" value="1"/>
</dbReference>
<accession>A0A285E8L6</accession>
<dbReference type="CDD" id="cd02440">
    <property type="entry name" value="AdoMet_MTases"/>
    <property type="match status" value="1"/>
</dbReference>
<evidence type="ECO:0000313" key="3">
    <source>
        <dbReference type="Proteomes" id="UP000219514"/>
    </source>
</evidence>
<sequence>MAAAPSPRVGRCPVGEPVPAAGPWAGAAGYEAYVGRWSRAVAPRFLAWLGVPAGRAWLDVGCGTGALTEAVLAGWSPASVVGVDPSPAFLASARSHVPDGRASFREVAAQALPLHDESVDAVVSGLVLNFVPDRPAGLAEMRRVVRPGGVVAAYVWDYADGMQLIRLFWDAAVDLDPAARDLDEGRRFGDCRPGPLRDLFLAAGFDDVEVEGIVVPTVFADRDDHWTPFLGGTGPAPAYVASLGEDRRTALREGLRARLTPAPDGSIHLSARAWAVRGRRG</sequence>
<feature type="domain" description="Methyltransferase type 11" evidence="1">
    <location>
        <begin position="58"/>
        <end position="152"/>
    </location>
</feature>
<dbReference type="PANTHER" id="PTHR43591">
    <property type="entry name" value="METHYLTRANSFERASE"/>
    <property type="match status" value="1"/>
</dbReference>
<dbReference type="InterPro" id="IPR013216">
    <property type="entry name" value="Methyltransf_11"/>
</dbReference>
<gene>
    <name evidence="2" type="ORF">SAMN06893097_101240</name>
</gene>
<dbReference type="SUPFAM" id="SSF53335">
    <property type="entry name" value="S-adenosyl-L-methionine-dependent methyltransferases"/>
    <property type="match status" value="1"/>
</dbReference>
<keyword evidence="2" id="KW-0808">Transferase</keyword>
<proteinExistence type="predicted"/>
<organism evidence="2 3">
    <name type="scientific">Geodermatophilus sabuli</name>
    <dbReference type="NCBI Taxonomy" id="1564158"/>
    <lineage>
        <taxon>Bacteria</taxon>
        <taxon>Bacillati</taxon>
        <taxon>Actinomycetota</taxon>
        <taxon>Actinomycetes</taxon>
        <taxon>Geodermatophilales</taxon>
        <taxon>Geodermatophilaceae</taxon>
        <taxon>Geodermatophilus</taxon>
    </lineage>
</organism>
<evidence type="ECO:0000313" key="2">
    <source>
        <dbReference type="EMBL" id="SNX94446.1"/>
    </source>
</evidence>
<dbReference type="AlphaFoldDB" id="A0A285E8L6"/>